<feature type="transmembrane region" description="Helical" evidence="1">
    <location>
        <begin position="33"/>
        <end position="52"/>
    </location>
</feature>
<keyword evidence="1" id="KW-1133">Transmembrane helix</keyword>
<keyword evidence="1" id="KW-0472">Membrane</keyword>
<accession>A0A9Q0H462</accession>
<reference evidence="2" key="1">
    <citation type="journal article" date="2023" name="Plant J.">
        <title>The genome of the king protea, Protea cynaroides.</title>
        <authorList>
            <person name="Chang J."/>
            <person name="Duong T.A."/>
            <person name="Schoeman C."/>
            <person name="Ma X."/>
            <person name="Roodt D."/>
            <person name="Barker N."/>
            <person name="Li Z."/>
            <person name="Van de Peer Y."/>
            <person name="Mizrachi E."/>
        </authorList>
    </citation>
    <scope>NUCLEOTIDE SEQUENCE</scope>
    <source>
        <tissue evidence="2">Young leaves</tissue>
    </source>
</reference>
<dbReference type="Proteomes" id="UP001141806">
    <property type="component" value="Unassembled WGS sequence"/>
</dbReference>
<dbReference type="AlphaFoldDB" id="A0A9Q0H462"/>
<organism evidence="2 3">
    <name type="scientific">Protea cynaroides</name>
    <dbReference type="NCBI Taxonomy" id="273540"/>
    <lineage>
        <taxon>Eukaryota</taxon>
        <taxon>Viridiplantae</taxon>
        <taxon>Streptophyta</taxon>
        <taxon>Embryophyta</taxon>
        <taxon>Tracheophyta</taxon>
        <taxon>Spermatophyta</taxon>
        <taxon>Magnoliopsida</taxon>
        <taxon>Proteales</taxon>
        <taxon>Proteaceae</taxon>
        <taxon>Protea</taxon>
    </lineage>
</organism>
<evidence type="ECO:0000313" key="2">
    <source>
        <dbReference type="EMBL" id="KAJ4958301.1"/>
    </source>
</evidence>
<comment type="caution">
    <text evidence="2">The sequence shown here is derived from an EMBL/GenBank/DDBJ whole genome shotgun (WGS) entry which is preliminary data.</text>
</comment>
<dbReference type="EMBL" id="JAMYWD010000010">
    <property type="protein sequence ID" value="KAJ4958301.1"/>
    <property type="molecule type" value="Genomic_DNA"/>
</dbReference>
<name>A0A9Q0H462_9MAGN</name>
<keyword evidence="1" id="KW-0812">Transmembrane</keyword>
<sequence length="141" mass="16606">MVFKRTTKNRVFYLRMKLPLRHLRHDKSFCYRYFRCVIWFSLSLYFFSSYLISNSSKTTPLLKTTVSTSLTSFVSRPLFETNMTVLQRPRSQNPLLSREVVIHKALLSSEVRTLNPWEADFFFVASIFAGSDQDQWQSLAS</sequence>
<dbReference type="OrthoDB" id="1924787at2759"/>
<keyword evidence="3" id="KW-1185">Reference proteome</keyword>
<protein>
    <submittedName>
        <fullName evidence="2">Uncharacterized protein</fullName>
    </submittedName>
</protein>
<gene>
    <name evidence="2" type="ORF">NE237_025412</name>
</gene>
<evidence type="ECO:0000256" key="1">
    <source>
        <dbReference type="SAM" id="Phobius"/>
    </source>
</evidence>
<evidence type="ECO:0000313" key="3">
    <source>
        <dbReference type="Proteomes" id="UP001141806"/>
    </source>
</evidence>
<proteinExistence type="predicted"/>